<keyword evidence="1 3" id="KW-0378">Hydrolase</keyword>
<keyword evidence="8" id="KW-1185">Reference proteome</keyword>
<comment type="caution">
    <text evidence="7">The sequence shown here is derived from an EMBL/GenBank/DDBJ whole genome shotgun (WGS) entry which is preliminary data.</text>
</comment>
<evidence type="ECO:0000313" key="8">
    <source>
        <dbReference type="Proteomes" id="UP000662200"/>
    </source>
</evidence>
<dbReference type="RefSeq" id="WP_189112379.1">
    <property type="nucleotide sequence ID" value="NZ_BMQC01000001.1"/>
</dbReference>
<feature type="transmembrane region" description="Helical" evidence="5">
    <location>
        <begin position="21"/>
        <end position="41"/>
    </location>
</feature>
<keyword evidence="5" id="KW-0472">Membrane</keyword>
<dbReference type="Gene3D" id="3.20.20.80">
    <property type="entry name" value="Glycosidases"/>
    <property type="match status" value="1"/>
</dbReference>
<feature type="compositionally biased region" description="Low complexity" evidence="4">
    <location>
        <begin position="49"/>
        <end position="87"/>
    </location>
</feature>
<evidence type="ECO:0000256" key="3">
    <source>
        <dbReference type="PROSITE-ProRule" id="PRU01100"/>
    </source>
</evidence>
<protein>
    <recommendedName>
        <fullName evidence="6">GH26 domain-containing protein</fullName>
    </recommendedName>
</protein>
<dbReference type="Pfam" id="PF02156">
    <property type="entry name" value="Glyco_hydro_26"/>
    <property type="match status" value="1"/>
</dbReference>
<feature type="domain" description="GH26" evidence="6">
    <location>
        <begin position="83"/>
        <end position="391"/>
    </location>
</feature>
<dbReference type="AlphaFoldDB" id="A0A8J3FHI6"/>
<evidence type="ECO:0000259" key="6">
    <source>
        <dbReference type="PROSITE" id="PS51764"/>
    </source>
</evidence>
<keyword evidence="5" id="KW-0812">Transmembrane</keyword>
<evidence type="ECO:0000256" key="2">
    <source>
        <dbReference type="ARBA" id="ARBA00023295"/>
    </source>
</evidence>
<feature type="region of interest" description="Disordered" evidence="4">
    <location>
        <begin position="46"/>
        <end position="90"/>
    </location>
</feature>
<dbReference type="InterPro" id="IPR017853">
    <property type="entry name" value="GH"/>
</dbReference>
<reference evidence="7" key="1">
    <citation type="journal article" date="2014" name="Int. J. Syst. Evol. Microbiol.">
        <title>Complete genome sequence of Corynebacterium casei LMG S-19264T (=DSM 44701T), isolated from a smear-ripened cheese.</title>
        <authorList>
            <consortium name="US DOE Joint Genome Institute (JGI-PGF)"/>
            <person name="Walter F."/>
            <person name="Albersmeier A."/>
            <person name="Kalinowski J."/>
            <person name="Ruckert C."/>
        </authorList>
    </citation>
    <scope>NUCLEOTIDE SEQUENCE</scope>
    <source>
        <strain evidence="7">JCM 3091</strain>
    </source>
</reference>
<reference evidence="7" key="2">
    <citation type="submission" date="2020-09" db="EMBL/GenBank/DDBJ databases">
        <authorList>
            <person name="Sun Q."/>
            <person name="Ohkuma M."/>
        </authorList>
    </citation>
    <scope>NUCLEOTIDE SEQUENCE</scope>
    <source>
        <strain evidence="7">JCM 3091</strain>
    </source>
</reference>
<dbReference type="PROSITE" id="PS51764">
    <property type="entry name" value="GH26"/>
    <property type="match status" value="1"/>
</dbReference>
<feature type="active site" description="Proton donor" evidence="3">
    <location>
        <position position="208"/>
    </location>
</feature>
<keyword evidence="2 3" id="KW-0326">Glycosidase</keyword>
<dbReference type="EMBL" id="BMQC01000001">
    <property type="protein sequence ID" value="GGK14576.1"/>
    <property type="molecule type" value="Genomic_DNA"/>
</dbReference>
<accession>A0A8J3FHI6</accession>
<dbReference type="GO" id="GO:0004553">
    <property type="term" value="F:hydrolase activity, hydrolyzing O-glycosyl compounds"/>
    <property type="evidence" value="ECO:0007669"/>
    <property type="project" value="InterPro"/>
</dbReference>
<sequence length="406" mass="44618">MRLRPAGRQLSRRVSAIPWRTGVAAAAVTVTLIAAAGWYAVRPQPTRQAGRPLAPASPAGPATGAPGQDGIGQAPAPGAGPRPGARPADCRVGPRLVPTCGVLWGVAPGALTAARGATALASFERATGRTQAIYHAYHRGQGALFPTPAERRLATEPGRPRVLFLNWKPTGATWAAIADGARDPYLDRLAAHLRRTHRAPFFFTVHHEPEDDVRPRRGSGHTAADYAAMYRHVVRRLRSRGVANLVSVVVHLAYPKLTSQPWFDDLYPGDDVVDWVGFDTYAYGEPGYGHGDFAELVNRRSRRYAWPGFYTWAAGRHPRKPLMVAEWGVWHAERNAAHHERFFRSVASQLPRFPRIRAMVYFDTPADQRSRDSRPTRTKAGLAAFRALAKDPVFAVRVVGGREPRR</sequence>
<name>A0A8J3FHI6_9ACTN</name>
<dbReference type="InterPro" id="IPR022790">
    <property type="entry name" value="GH26_dom"/>
</dbReference>
<evidence type="ECO:0000256" key="4">
    <source>
        <dbReference type="SAM" id="MobiDB-lite"/>
    </source>
</evidence>
<evidence type="ECO:0000256" key="5">
    <source>
        <dbReference type="SAM" id="Phobius"/>
    </source>
</evidence>
<evidence type="ECO:0000313" key="7">
    <source>
        <dbReference type="EMBL" id="GGK14576.1"/>
    </source>
</evidence>
<gene>
    <name evidence="7" type="ORF">GCM10010124_03900</name>
</gene>
<dbReference type="SUPFAM" id="SSF51445">
    <property type="entry name" value="(Trans)glycosidases"/>
    <property type="match status" value="1"/>
</dbReference>
<dbReference type="Proteomes" id="UP000662200">
    <property type="component" value="Unassembled WGS sequence"/>
</dbReference>
<keyword evidence="5" id="KW-1133">Transmembrane helix</keyword>
<organism evidence="7 8">
    <name type="scientific">Pilimelia terevasa</name>
    <dbReference type="NCBI Taxonomy" id="53372"/>
    <lineage>
        <taxon>Bacteria</taxon>
        <taxon>Bacillati</taxon>
        <taxon>Actinomycetota</taxon>
        <taxon>Actinomycetes</taxon>
        <taxon>Micromonosporales</taxon>
        <taxon>Micromonosporaceae</taxon>
        <taxon>Pilimelia</taxon>
    </lineage>
</organism>
<proteinExistence type="inferred from homology"/>
<comment type="similarity">
    <text evidence="3">Belongs to the glycosyl hydrolase 26 family.</text>
</comment>
<evidence type="ECO:0000256" key="1">
    <source>
        <dbReference type="ARBA" id="ARBA00022801"/>
    </source>
</evidence>
<feature type="active site" description="Nucleophile" evidence="3">
    <location>
        <position position="326"/>
    </location>
</feature>